<feature type="domain" description="UvrD-like helicase ATP-binding" evidence="12">
    <location>
        <begin position="3"/>
        <end position="279"/>
    </location>
</feature>
<evidence type="ECO:0000256" key="7">
    <source>
        <dbReference type="ARBA" id="ARBA00023235"/>
    </source>
</evidence>
<keyword evidence="15" id="KW-1185">Reference proteome</keyword>
<evidence type="ECO:0000256" key="10">
    <source>
        <dbReference type="ARBA" id="ARBA00048988"/>
    </source>
</evidence>
<evidence type="ECO:0000259" key="12">
    <source>
        <dbReference type="PROSITE" id="PS51198"/>
    </source>
</evidence>
<evidence type="ECO:0000256" key="2">
    <source>
        <dbReference type="ARBA" id="ARBA00022741"/>
    </source>
</evidence>
<feature type="binding site" evidence="11">
    <location>
        <begin position="24"/>
        <end position="31"/>
    </location>
    <ligand>
        <name>ATP</name>
        <dbReference type="ChEBI" id="CHEBI:30616"/>
    </ligand>
</feature>
<feature type="domain" description="UvrD-like helicase C-terminal" evidence="13">
    <location>
        <begin position="280"/>
        <end position="547"/>
    </location>
</feature>
<evidence type="ECO:0000256" key="11">
    <source>
        <dbReference type="PROSITE-ProRule" id="PRU00560"/>
    </source>
</evidence>
<dbReference type="InterPro" id="IPR013986">
    <property type="entry name" value="DExx_box_DNA_helicase_dom_sf"/>
</dbReference>
<evidence type="ECO:0000313" key="15">
    <source>
        <dbReference type="Proteomes" id="UP001144256"/>
    </source>
</evidence>
<dbReference type="GO" id="GO:0016787">
    <property type="term" value="F:hydrolase activity"/>
    <property type="evidence" value="ECO:0007669"/>
    <property type="project" value="UniProtKB-UniRule"/>
</dbReference>
<dbReference type="EMBL" id="BRLB01000009">
    <property type="protein sequence ID" value="GKX30365.1"/>
    <property type="molecule type" value="Genomic_DNA"/>
</dbReference>
<dbReference type="GO" id="GO:0005829">
    <property type="term" value="C:cytosol"/>
    <property type="evidence" value="ECO:0007669"/>
    <property type="project" value="TreeGrafter"/>
</dbReference>
<keyword evidence="3 11" id="KW-0378">Hydrolase</keyword>
<keyword evidence="4 11" id="KW-0347">Helicase</keyword>
<dbReference type="InterPro" id="IPR014016">
    <property type="entry name" value="UvrD-like_ATP-bd"/>
</dbReference>
<dbReference type="EC" id="5.6.2.4" evidence="9"/>
<dbReference type="Gene3D" id="3.40.50.300">
    <property type="entry name" value="P-loop containing nucleotide triphosphate hydrolases"/>
    <property type="match status" value="2"/>
</dbReference>
<comment type="catalytic activity">
    <reaction evidence="10">
        <text>ATP + H2O = ADP + phosphate + H(+)</text>
        <dbReference type="Rhea" id="RHEA:13065"/>
        <dbReference type="ChEBI" id="CHEBI:15377"/>
        <dbReference type="ChEBI" id="CHEBI:15378"/>
        <dbReference type="ChEBI" id="CHEBI:30616"/>
        <dbReference type="ChEBI" id="CHEBI:43474"/>
        <dbReference type="ChEBI" id="CHEBI:456216"/>
        <dbReference type="EC" id="5.6.2.4"/>
    </reaction>
</comment>
<dbReference type="PROSITE" id="PS51198">
    <property type="entry name" value="UVRD_HELICASE_ATP_BIND"/>
    <property type="match status" value="1"/>
</dbReference>
<gene>
    <name evidence="14" type="ORF">SH1V18_28450</name>
</gene>
<accession>A0A9W5YD38</accession>
<dbReference type="PROSITE" id="PS51217">
    <property type="entry name" value="UVRD_HELICASE_CTER"/>
    <property type="match status" value="1"/>
</dbReference>
<dbReference type="Gene3D" id="1.10.486.10">
    <property type="entry name" value="PCRA, domain 4"/>
    <property type="match status" value="1"/>
</dbReference>
<dbReference type="PANTHER" id="PTHR11070:SF2">
    <property type="entry name" value="ATP-DEPENDENT DNA HELICASE SRS2"/>
    <property type="match status" value="1"/>
</dbReference>
<sequence length="672" mass="79177">MGYKLNDNQKIAVSHNEGPMMVLAGPGSGKTMVITHRIINLIDKYKVSPNNILVITFTKAAALTMQNRFENLYISGNNKNVVFGTFHSVFFRILKSYYQLNVSQILMENKKTDVFREIVRQLEIEYEDENEFINQITTEISLIKNELINVKYYNSVCCSNEDFYKIYSLYEAYKREKQMIDFDDMLIKCYNLLNKNNKILNTWRSKLKYILIDEFQDINRVQYETIKLLAEPNNNLFIVGDDDQSIYSFRGAKPEFLLNFSNDFKNSRKIILNVNYRSTKSIVKVSKSVITNNKRRYMKNMITNNKEGNKISIIEAQDIGDEAKIVADNILRLSKDRNIPLSQIAIIYRTNVQSRAIIDMFLDMNIPFVVRDKVAIIYDHWVAKDIISYMKLVGDITNKDALIRIMNKPKRYISKAAIEISKKYSDNIWDGLYKFYEEQEWMQNRLDELQYDMQVMKGHKPYDIIKYIRNNIGYDKYLSNYAEYRKIGIEGLIEILNEIGESTKNFQTMEEWFIHIEEYRKLMEESDSNNNSYKDSVTLTTMHSSKGLEFDVVWITGAVEGLIPHEKSNREREIEEERRLFYVGMTRAKEYLYISYVDNRYDELAQQSRFLDEIYSYFTDSIQIDSIIIHKKFGNGKVIKLNKKSVTVDFDKKGKVKLNMKFCIENNLITVK</sequence>
<organism evidence="14 15">
    <name type="scientific">Vallitalea longa</name>
    <dbReference type="NCBI Taxonomy" id="2936439"/>
    <lineage>
        <taxon>Bacteria</taxon>
        <taxon>Bacillati</taxon>
        <taxon>Bacillota</taxon>
        <taxon>Clostridia</taxon>
        <taxon>Lachnospirales</taxon>
        <taxon>Vallitaleaceae</taxon>
        <taxon>Vallitalea</taxon>
    </lineage>
</organism>
<keyword evidence="7" id="KW-0413">Isomerase</keyword>
<dbReference type="RefSeq" id="WP_281816486.1">
    <property type="nucleotide sequence ID" value="NZ_BRLB01000009.1"/>
</dbReference>
<dbReference type="Gene3D" id="1.10.10.160">
    <property type="match status" value="1"/>
</dbReference>
<name>A0A9W5YD38_9FIRM</name>
<comment type="similarity">
    <text evidence="1">Belongs to the helicase family. UvrD subfamily.</text>
</comment>
<evidence type="ECO:0000256" key="3">
    <source>
        <dbReference type="ARBA" id="ARBA00022801"/>
    </source>
</evidence>
<dbReference type="Pfam" id="PF13361">
    <property type="entry name" value="UvrD_C"/>
    <property type="match status" value="1"/>
</dbReference>
<evidence type="ECO:0000256" key="9">
    <source>
        <dbReference type="ARBA" id="ARBA00034808"/>
    </source>
</evidence>
<dbReference type="InterPro" id="IPR000212">
    <property type="entry name" value="DNA_helicase_UvrD/REP"/>
</dbReference>
<comment type="catalytic activity">
    <reaction evidence="8">
        <text>Couples ATP hydrolysis with the unwinding of duplex DNA by translocating in the 3'-5' direction.</text>
        <dbReference type="EC" id="5.6.2.4"/>
    </reaction>
</comment>
<evidence type="ECO:0000256" key="5">
    <source>
        <dbReference type="ARBA" id="ARBA00022840"/>
    </source>
</evidence>
<dbReference type="SUPFAM" id="SSF52540">
    <property type="entry name" value="P-loop containing nucleoside triphosphate hydrolases"/>
    <property type="match status" value="1"/>
</dbReference>
<evidence type="ECO:0000256" key="4">
    <source>
        <dbReference type="ARBA" id="ARBA00022806"/>
    </source>
</evidence>
<dbReference type="Proteomes" id="UP001144256">
    <property type="component" value="Unassembled WGS sequence"/>
</dbReference>
<dbReference type="GO" id="GO:0000725">
    <property type="term" value="P:recombinational repair"/>
    <property type="evidence" value="ECO:0007669"/>
    <property type="project" value="TreeGrafter"/>
</dbReference>
<dbReference type="InterPro" id="IPR027417">
    <property type="entry name" value="P-loop_NTPase"/>
</dbReference>
<evidence type="ECO:0000256" key="1">
    <source>
        <dbReference type="ARBA" id="ARBA00009922"/>
    </source>
</evidence>
<dbReference type="GO" id="GO:0033202">
    <property type="term" value="C:DNA helicase complex"/>
    <property type="evidence" value="ECO:0007669"/>
    <property type="project" value="TreeGrafter"/>
</dbReference>
<dbReference type="CDD" id="cd17932">
    <property type="entry name" value="DEXQc_UvrD"/>
    <property type="match status" value="1"/>
</dbReference>
<evidence type="ECO:0000313" key="14">
    <source>
        <dbReference type="EMBL" id="GKX30365.1"/>
    </source>
</evidence>
<dbReference type="GO" id="GO:0003677">
    <property type="term" value="F:DNA binding"/>
    <property type="evidence" value="ECO:0007669"/>
    <property type="project" value="UniProtKB-KW"/>
</dbReference>
<reference evidence="14" key="1">
    <citation type="submission" date="2022-06" db="EMBL/GenBank/DDBJ databases">
        <title>Vallitalea longa sp. nov., an anaerobic bacterium isolated from marine sediment.</title>
        <authorList>
            <person name="Hirano S."/>
            <person name="Terahara T."/>
            <person name="Mori K."/>
            <person name="Hamada M."/>
            <person name="Matsumoto R."/>
            <person name="Kobayashi T."/>
        </authorList>
    </citation>
    <scope>NUCLEOTIDE SEQUENCE</scope>
    <source>
        <strain evidence="14">SH18-1</strain>
    </source>
</reference>
<dbReference type="InterPro" id="IPR014017">
    <property type="entry name" value="DNA_helicase_UvrD-like_C"/>
</dbReference>
<dbReference type="GO" id="GO:0005524">
    <property type="term" value="F:ATP binding"/>
    <property type="evidence" value="ECO:0007669"/>
    <property type="project" value="UniProtKB-UniRule"/>
</dbReference>
<evidence type="ECO:0000256" key="8">
    <source>
        <dbReference type="ARBA" id="ARBA00034617"/>
    </source>
</evidence>
<dbReference type="Pfam" id="PF00580">
    <property type="entry name" value="UvrD-helicase"/>
    <property type="match status" value="1"/>
</dbReference>
<proteinExistence type="inferred from homology"/>
<keyword evidence="5 11" id="KW-0067">ATP-binding</keyword>
<evidence type="ECO:0000256" key="6">
    <source>
        <dbReference type="ARBA" id="ARBA00023125"/>
    </source>
</evidence>
<keyword evidence="2 11" id="KW-0547">Nucleotide-binding</keyword>
<dbReference type="PANTHER" id="PTHR11070">
    <property type="entry name" value="UVRD / RECB / PCRA DNA HELICASE FAMILY MEMBER"/>
    <property type="match status" value="1"/>
</dbReference>
<keyword evidence="6" id="KW-0238">DNA-binding</keyword>
<comment type="caution">
    <text evidence="14">The sequence shown here is derived from an EMBL/GenBank/DDBJ whole genome shotgun (WGS) entry which is preliminary data.</text>
</comment>
<dbReference type="GO" id="GO:0043138">
    <property type="term" value="F:3'-5' DNA helicase activity"/>
    <property type="evidence" value="ECO:0007669"/>
    <property type="project" value="UniProtKB-EC"/>
</dbReference>
<evidence type="ECO:0000259" key="13">
    <source>
        <dbReference type="PROSITE" id="PS51217"/>
    </source>
</evidence>
<dbReference type="AlphaFoldDB" id="A0A9W5YD38"/>
<protein>
    <recommendedName>
        <fullName evidence="9">DNA 3'-5' helicase</fullName>
        <ecNumber evidence="9">5.6.2.4</ecNumber>
    </recommendedName>
</protein>